<keyword evidence="3 5" id="KW-0067">ATP-binding</keyword>
<keyword evidence="6" id="KW-1185">Reference proteome</keyword>
<evidence type="ECO:0000313" key="6">
    <source>
        <dbReference type="Proteomes" id="UP000294743"/>
    </source>
</evidence>
<evidence type="ECO:0000259" key="4">
    <source>
        <dbReference type="PROSITE" id="PS50893"/>
    </source>
</evidence>
<gene>
    <name evidence="5" type="ORF">EDD63_13615</name>
</gene>
<evidence type="ECO:0000256" key="3">
    <source>
        <dbReference type="ARBA" id="ARBA00022840"/>
    </source>
</evidence>
<organism evidence="5 6">
    <name type="scientific">Breznakia blatticola</name>
    <dbReference type="NCBI Taxonomy" id="1754012"/>
    <lineage>
        <taxon>Bacteria</taxon>
        <taxon>Bacillati</taxon>
        <taxon>Bacillota</taxon>
        <taxon>Erysipelotrichia</taxon>
        <taxon>Erysipelotrichales</taxon>
        <taxon>Erysipelotrichaceae</taxon>
        <taxon>Breznakia</taxon>
    </lineage>
</organism>
<keyword evidence="1" id="KW-0813">Transport</keyword>
<dbReference type="EMBL" id="SODD01000036">
    <property type="protein sequence ID" value="TDW14641.1"/>
    <property type="molecule type" value="Genomic_DNA"/>
</dbReference>
<dbReference type="InterPro" id="IPR027417">
    <property type="entry name" value="P-loop_NTPase"/>
</dbReference>
<dbReference type="PANTHER" id="PTHR42939">
    <property type="entry name" value="ABC TRANSPORTER ATP-BINDING PROTEIN ALBC-RELATED"/>
    <property type="match status" value="1"/>
</dbReference>
<dbReference type="GO" id="GO:0016887">
    <property type="term" value="F:ATP hydrolysis activity"/>
    <property type="evidence" value="ECO:0007669"/>
    <property type="project" value="InterPro"/>
</dbReference>
<dbReference type="Gene3D" id="3.40.50.300">
    <property type="entry name" value="P-loop containing nucleotide triphosphate hydrolases"/>
    <property type="match status" value="1"/>
</dbReference>
<comment type="caution">
    <text evidence="5">The sequence shown here is derived from an EMBL/GenBank/DDBJ whole genome shotgun (WGS) entry which is preliminary data.</text>
</comment>
<name>A0A4R7ZEH2_9FIRM</name>
<dbReference type="GO" id="GO:0005524">
    <property type="term" value="F:ATP binding"/>
    <property type="evidence" value="ECO:0007669"/>
    <property type="project" value="UniProtKB-KW"/>
</dbReference>
<dbReference type="InterPro" id="IPR051782">
    <property type="entry name" value="ABC_Transporter_VariousFunc"/>
</dbReference>
<dbReference type="CDD" id="cd03230">
    <property type="entry name" value="ABC_DR_subfamily_A"/>
    <property type="match status" value="1"/>
</dbReference>
<evidence type="ECO:0000256" key="2">
    <source>
        <dbReference type="ARBA" id="ARBA00022741"/>
    </source>
</evidence>
<accession>A0A4R7ZEH2</accession>
<dbReference type="InterPro" id="IPR003439">
    <property type="entry name" value="ABC_transporter-like_ATP-bd"/>
</dbReference>
<evidence type="ECO:0000256" key="1">
    <source>
        <dbReference type="ARBA" id="ARBA00022448"/>
    </source>
</evidence>
<dbReference type="Proteomes" id="UP000294743">
    <property type="component" value="Unassembled WGS sequence"/>
</dbReference>
<protein>
    <submittedName>
        <fullName evidence="5">ABC-2 type transport system ATP-binding protein</fullName>
    </submittedName>
</protein>
<dbReference type="AlphaFoldDB" id="A0A4R7ZEH2"/>
<dbReference type="Pfam" id="PF00005">
    <property type="entry name" value="ABC_tran"/>
    <property type="match status" value="1"/>
</dbReference>
<dbReference type="PROSITE" id="PS50893">
    <property type="entry name" value="ABC_TRANSPORTER_2"/>
    <property type="match status" value="1"/>
</dbReference>
<feature type="domain" description="ABC transporter" evidence="4">
    <location>
        <begin position="2"/>
        <end position="223"/>
    </location>
</feature>
<keyword evidence="2" id="KW-0547">Nucleotide-binding</keyword>
<dbReference type="RefSeq" id="WP_166667601.1">
    <property type="nucleotide sequence ID" value="NZ_SODD01000036.1"/>
</dbReference>
<sequence length="279" mass="31560">MIKLHHVKKTLDDFSVNYDMHIQTGYITGIVGANGAGKTTLMKLIMNFIYPDEGSVSVFGHQPLQTADKANIGCVFQNSFYDLSMSIKHIIEIHKAMYTNFDEAQFHAYCTAHDVNIESGLSLLSNGALAKLKIFLALSHHAKLLILDEPTLGLDVVSRNEILDILRNYMDDTRTIIISSHIASDLENLCDDLYFINQGTIRMHETMDTIQNQYALIKVSDVAYKRMDTSCIQSIKKESYGYSCLTNQKPFYLENYKDVIIENASIDDLLEFIIKGEPL</sequence>
<dbReference type="SMART" id="SM00382">
    <property type="entry name" value="AAA"/>
    <property type="match status" value="1"/>
</dbReference>
<dbReference type="InterPro" id="IPR003593">
    <property type="entry name" value="AAA+_ATPase"/>
</dbReference>
<evidence type="ECO:0000313" key="5">
    <source>
        <dbReference type="EMBL" id="TDW14641.1"/>
    </source>
</evidence>
<dbReference type="SUPFAM" id="SSF52540">
    <property type="entry name" value="P-loop containing nucleoside triphosphate hydrolases"/>
    <property type="match status" value="1"/>
</dbReference>
<reference evidence="5 6" key="1">
    <citation type="submission" date="2019-03" db="EMBL/GenBank/DDBJ databases">
        <title>Genomic Encyclopedia of Type Strains, Phase IV (KMG-IV): sequencing the most valuable type-strain genomes for metagenomic binning, comparative biology and taxonomic classification.</title>
        <authorList>
            <person name="Goeker M."/>
        </authorList>
    </citation>
    <scope>NUCLEOTIDE SEQUENCE [LARGE SCALE GENOMIC DNA]</scope>
    <source>
        <strain evidence="5 6">DSM 28867</strain>
    </source>
</reference>
<proteinExistence type="predicted"/>
<dbReference type="PANTHER" id="PTHR42939:SF3">
    <property type="entry name" value="ABC TRANSPORTER ATP-BINDING COMPONENT"/>
    <property type="match status" value="1"/>
</dbReference>